<dbReference type="InterPro" id="IPR010281">
    <property type="entry name" value="DUF885"/>
</dbReference>
<dbReference type="PANTHER" id="PTHR33361:SF15">
    <property type="entry name" value="DUF885 FAMILY LIPOPROTEIN"/>
    <property type="match status" value="1"/>
</dbReference>
<dbReference type="Pfam" id="PF05960">
    <property type="entry name" value="DUF885"/>
    <property type="match status" value="1"/>
</dbReference>
<reference evidence="1 2" key="1">
    <citation type="submission" date="2016-04" db="EMBL/GenBank/DDBJ databases">
        <title>Chloroflexus islandicus sp. nov., a thermophilic filamentous anoxygenic phototrophic bacterium from geyser Strokkur (Iceland).</title>
        <authorList>
            <person name="Gaisin V.A."/>
            <person name="Kalashnikov A.M."/>
            <person name="Sukhacheva M.V."/>
            <person name="Grouzdev D.S."/>
            <person name="Ivanov T.M."/>
            <person name="Kuznetsov B."/>
            <person name="Gorlenko V.M."/>
        </authorList>
    </citation>
    <scope>NUCLEOTIDE SEQUENCE [LARGE SCALE GENOMIC DNA]</scope>
    <source>
        <strain evidence="2">isl-2</strain>
    </source>
</reference>
<evidence type="ECO:0000313" key="2">
    <source>
        <dbReference type="Proteomes" id="UP000078287"/>
    </source>
</evidence>
<evidence type="ECO:0008006" key="3">
    <source>
        <dbReference type="Google" id="ProtNLM"/>
    </source>
</evidence>
<name>A0A178MBM1_9CHLR</name>
<dbReference type="RefSeq" id="WP_066786519.1">
    <property type="nucleotide sequence ID" value="NZ_LWQS01000049.1"/>
</dbReference>
<accession>A0A178MBM1</accession>
<dbReference type="AlphaFoldDB" id="A0A178MBM1"/>
<sequence>MVAPLSATTLAGLIEEFLAEYTAAHPAQAAASGLPPPPVIGEHSPAAIAARLARYRALAAALQHLTPHTVAERLDHALLSWQLEWAIWQLSTLQPHRRDPRYYAGLAFLDPRRLETSDAAECNALLAELRAIPGLLETARANLRRPLSRLAIEEALIALQLAAATLNSTHLPNRELRAAARAALTALAAFSHFLQVEHLPAAVEEVGLGAAYFSDWLRLAEQISLSPERLRALGETELRRQRDVLSALAPHRDYRRLLRELAADHPPADHVLDELRHWIAHARTLLARHELVSLIDTTLPQVAISPPFARWAALSLIPPGRSGPAQVAVSLPDPTWPTHEQAVWLRAFGRPALAVAALHEAYPGHYLHLAFIARAPGRLARHFWSMCHLEGWAHYVEQMTVTAGLDGYDPRLAAAVAGEALLRACRLVVAVDLHTGAIDLAAAAERFRAEAGIEPPLALREARRAALDPGVICYTVGRLALIRLRERMHQRWGEHFSLRRFHDAVLSFGAPPLPVLSRLLAATDVL</sequence>
<gene>
    <name evidence="1" type="ORF">A6A03_01510</name>
</gene>
<comment type="caution">
    <text evidence="1">The sequence shown here is derived from an EMBL/GenBank/DDBJ whole genome shotgun (WGS) entry which is preliminary data.</text>
</comment>
<proteinExistence type="predicted"/>
<dbReference type="EMBL" id="LWQS01000049">
    <property type="protein sequence ID" value="OAN45963.1"/>
    <property type="molecule type" value="Genomic_DNA"/>
</dbReference>
<protein>
    <recommendedName>
        <fullName evidence="3">DUF885 domain-containing protein</fullName>
    </recommendedName>
</protein>
<dbReference type="Proteomes" id="UP000078287">
    <property type="component" value="Unassembled WGS sequence"/>
</dbReference>
<keyword evidence="2" id="KW-1185">Reference proteome</keyword>
<evidence type="ECO:0000313" key="1">
    <source>
        <dbReference type="EMBL" id="OAN45963.1"/>
    </source>
</evidence>
<dbReference type="STRING" id="1707952.A6A03_01510"/>
<organism evidence="1 2">
    <name type="scientific">Chloroflexus islandicus</name>
    <dbReference type="NCBI Taxonomy" id="1707952"/>
    <lineage>
        <taxon>Bacteria</taxon>
        <taxon>Bacillati</taxon>
        <taxon>Chloroflexota</taxon>
        <taxon>Chloroflexia</taxon>
        <taxon>Chloroflexales</taxon>
        <taxon>Chloroflexineae</taxon>
        <taxon>Chloroflexaceae</taxon>
        <taxon>Chloroflexus</taxon>
    </lineage>
</organism>
<dbReference type="PANTHER" id="PTHR33361">
    <property type="entry name" value="GLR0591 PROTEIN"/>
    <property type="match status" value="1"/>
</dbReference>